<dbReference type="GO" id="GO:0004364">
    <property type="term" value="F:glutathione transferase activity"/>
    <property type="evidence" value="ECO:0007669"/>
    <property type="project" value="TreeGrafter"/>
</dbReference>
<dbReference type="GO" id="GO:0005777">
    <property type="term" value="C:peroxisome"/>
    <property type="evidence" value="ECO:0007669"/>
    <property type="project" value="TreeGrafter"/>
</dbReference>
<dbReference type="PANTHER" id="PTHR42943">
    <property type="entry name" value="GLUTATHIONE S-TRANSFERASE KAPPA"/>
    <property type="match status" value="1"/>
</dbReference>
<keyword evidence="2" id="KW-0413">Isomerase</keyword>
<dbReference type="GO" id="GO:0005739">
    <property type="term" value="C:mitochondrion"/>
    <property type="evidence" value="ECO:0007669"/>
    <property type="project" value="TreeGrafter"/>
</dbReference>
<dbReference type="PIRSF" id="PIRSF006386">
    <property type="entry name" value="HCCAis_GSTk"/>
    <property type="match status" value="1"/>
</dbReference>
<dbReference type="InterPro" id="IPR014440">
    <property type="entry name" value="HCCAis_GSTk"/>
</dbReference>
<dbReference type="GO" id="GO:0006749">
    <property type="term" value="P:glutathione metabolic process"/>
    <property type="evidence" value="ECO:0007669"/>
    <property type="project" value="TreeGrafter"/>
</dbReference>
<accession>A0A3B0SAU2</accession>
<organism evidence="2">
    <name type="scientific">hydrothermal vent metagenome</name>
    <dbReference type="NCBI Taxonomy" id="652676"/>
    <lineage>
        <taxon>unclassified sequences</taxon>
        <taxon>metagenomes</taxon>
        <taxon>ecological metagenomes</taxon>
    </lineage>
</organism>
<dbReference type="GO" id="GO:1901170">
    <property type="term" value="P:naphthalene catabolic process"/>
    <property type="evidence" value="ECO:0007669"/>
    <property type="project" value="InterPro"/>
</dbReference>
<dbReference type="Gene3D" id="3.40.30.10">
    <property type="entry name" value="Glutaredoxin"/>
    <property type="match status" value="1"/>
</dbReference>
<dbReference type="EMBL" id="UOEG01000166">
    <property type="protein sequence ID" value="VAV97648.1"/>
    <property type="molecule type" value="Genomic_DNA"/>
</dbReference>
<dbReference type="Pfam" id="PF01323">
    <property type="entry name" value="DSBA"/>
    <property type="match status" value="1"/>
</dbReference>
<dbReference type="SUPFAM" id="SSF52833">
    <property type="entry name" value="Thioredoxin-like"/>
    <property type="match status" value="1"/>
</dbReference>
<dbReference type="AlphaFoldDB" id="A0A3B0SAU2"/>
<proteinExistence type="predicted"/>
<dbReference type="InterPro" id="IPR044087">
    <property type="entry name" value="NahD-like"/>
</dbReference>
<evidence type="ECO:0000259" key="1">
    <source>
        <dbReference type="Pfam" id="PF01323"/>
    </source>
</evidence>
<dbReference type="CDD" id="cd03022">
    <property type="entry name" value="DsbA_HCCA_Iso"/>
    <property type="match status" value="1"/>
</dbReference>
<dbReference type="PANTHER" id="PTHR42943:SF13">
    <property type="entry name" value="GLUTATHIONE S-TRANSFERASE KAPPA-RELATED"/>
    <property type="match status" value="1"/>
</dbReference>
<dbReference type="GO" id="GO:0018845">
    <property type="term" value="F:2-hydroxychromene-2-carboxylate isomerase activity"/>
    <property type="evidence" value="ECO:0007669"/>
    <property type="project" value="InterPro"/>
</dbReference>
<feature type="domain" description="DSBA-like thioredoxin" evidence="1">
    <location>
        <begin position="4"/>
        <end position="195"/>
    </location>
</feature>
<dbReference type="InterPro" id="IPR051924">
    <property type="entry name" value="GST_Kappa/NadH"/>
</dbReference>
<gene>
    <name evidence="2" type="ORF">MNBD_ALPHA07-954</name>
</gene>
<dbReference type="GO" id="GO:0004602">
    <property type="term" value="F:glutathione peroxidase activity"/>
    <property type="evidence" value="ECO:0007669"/>
    <property type="project" value="TreeGrafter"/>
</dbReference>
<name>A0A3B0SAU2_9ZZZZ</name>
<sequence length="200" mass="22524">MAEIEYFYSAHSAFAYIGAQALRDICQRRGCRLVHRPVDLDPVIRAANGGVDRYRSPLHHAYFFGLEIERWAKFRDVPIIDFRPTYHDNPLALPNGMIIAAEKLGADVDGLSQAILTAHWRDNANITDKGRLIKIAQTAEIDPGPLLEIALSEDIQQQHRENTEEAIARGVFGSPTYFYGGEMFYGQDRLAFLDRTCAGE</sequence>
<dbReference type="InterPro" id="IPR001853">
    <property type="entry name" value="DSBA-like_thioredoxin_dom"/>
</dbReference>
<protein>
    <submittedName>
        <fullName evidence="2">2-hydroxychromene-2-carboxylate isomerase family protein</fullName>
    </submittedName>
</protein>
<reference evidence="2" key="1">
    <citation type="submission" date="2018-06" db="EMBL/GenBank/DDBJ databases">
        <authorList>
            <person name="Zhirakovskaya E."/>
        </authorList>
    </citation>
    <scope>NUCLEOTIDE SEQUENCE</scope>
</reference>
<evidence type="ECO:0000313" key="2">
    <source>
        <dbReference type="EMBL" id="VAV97648.1"/>
    </source>
</evidence>
<dbReference type="InterPro" id="IPR036249">
    <property type="entry name" value="Thioredoxin-like_sf"/>
</dbReference>